<feature type="region of interest" description="Disordered" evidence="7">
    <location>
        <begin position="382"/>
        <end position="435"/>
    </location>
</feature>
<dbReference type="CDD" id="cd24048">
    <property type="entry name" value="ASKHA_NBD_FtsA"/>
    <property type="match status" value="1"/>
</dbReference>
<dbReference type="Proteomes" id="UP000614058">
    <property type="component" value="Unassembled WGS sequence"/>
</dbReference>
<dbReference type="EMBL" id="JAEHNZ010000001">
    <property type="protein sequence ID" value="MBK0395475.1"/>
    <property type="molecule type" value="Genomic_DNA"/>
</dbReference>
<proteinExistence type="inferred from homology"/>
<evidence type="ECO:0000256" key="4">
    <source>
        <dbReference type="ARBA" id="ARBA00023306"/>
    </source>
</evidence>
<evidence type="ECO:0000256" key="6">
    <source>
        <dbReference type="PIRNR" id="PIRNR003101"/>
    </source>
</evidence>
<evidence type="ECO:0000256" key="5">
    <source>
        <dbReference type="HAMAP-Rule" id="MF_02033"/>
    </source>
</evidence>
<comment type="similarity">
    <text evidence="5 6">Belongs to the FtsA/MreB family.</text>
</comment>
<keyword evidence="2 5" id="KW-0132">Cell division</keyword>
<keyword evidence="3 5" id="KW-0472">Membrane</keyword>
<sequence length="448" mass="48477">MAENKQYVSALDVGTSKVIALIGEVVADEINIVGMGLAESRGLKAGMVTNIDATAQAIHQAMSEAERMAECKITSVVTGISGNHIRSLNSQGVVKIKDGEVTKADIERAKDTAKAVNIPPDHQILHTVVQEYIIDNQPGVREPIGMSGVRLDTRVHIITGAVTALQNVQKCIERCGLKVDEIMLQPLVSADAVLTEDEKELGVCVIDIGGGTTDIAVYTNGAIRHTAVIPIAGDLITRDLAQALRTPYTAAERIKIFHGVALENLEGLDEMVEVPSVGDRLPRQISRRTLASVIGPRVEEILELTLNELRRAGFPEEVLTSGIVLTGGASLLRGVVELAEDVFNLPARIGVPQEVGTLSDRIRNPRYATVIGLLHAAKKRAQQNGISAGKPNRRTSNTVAEKPVISKNEKRPSPREDDEPDDLLLPPEPIPRKPSWISRTINWMKNNL</sequence>
<organism evidence="9 10">
    <name type="scientific">Kingella bonacorsii</name>
    <dbReference type="NCBI Taxonomy" id="2796361"/>
    <lineage>
        <taxon>Bacteria</taxon>
        <taxon>Pseudomonadati</taxon>
        <taxon>Pseudomonadota</taxon>
        <taxon>Betaproteobacteria</taxon>
        <taxon>Neisseriales</taxon>
        <taxon>Neisseriaceae</taxon>
        <taxon>Kingella</taxon>
    </lineage>
</organism>
<comment type="function">
    <text evidence="5 6">Cell division protein that is involved in the assembly of the Z ring. May serve as a membrane anchor for the Z ring.</text>
</comment>
<dbReference type="SMART" id="SM00842">
    <property type="entry name" value="FtsA"/>
    <property type="match status" value="1"/>
</dbReference>
<evidence type="ECO:0000313" key="10">
    <source>
        <dbReference type="Proteomes" id="UP000614058"/>
    </source>
</evidence>
<evidence type="ECO:0000256" key="2">
    <source>
        <dbReference type="ARBA" id="ARBA00022618"/>
    </source>
</evidence>
<comment type="caution">
    <text evidence="9">The sequence shown here is derived from an EMBL/GenBank/DDBJ whole genome shotgun (WGS) entry which is preliminary data.</text>
</comment>
<dbReference type="Pfam" id="PF14450">
    <property type="entry name" value="FtsA"/>
    <property type="match status" value="2"/>
</dbReference>
<dbReference type="InterPro" id="IPR020823">
    <property type="entry name" value="Cell_div_FtsA"/>
</dbReference>
<dbReference type="PIRSF" id="PIRSF003101">
    <property type="entry name" value="FtsA"/>
    <property type="match status" value="1"/>
</dbReference>
<dbReference type="InterPro" id="IPR043129">
    <property type="entry name" value="ATPase_NBD"/>
</dbReference>
<dbReference type="PANTHER" id="PTHR32432:SF4">
    <property type="entry name" value="CELL DIVISION PROTEIN FTSA"/>
    <property type="match status" value="1"/>
</dbReference>
<dbReference type="PANTHER" id="PTHR32432">
    <property type="entry name" value="CELL DIVISION PROTEIN FTSA-RELATED"/>
    <property type="match status" value="1"/>
</dbReference>
<dbReference type="GO" id="GO:0051301">
    <property type="term" value="P:cell division"/>
    <property type="evidence" value="ECO:0007669"/>
    <property type="project" value="UniProtKB-KW"/>
</dbReference>
<dbReference type="Gene3D" id="3.30.1490.110">
    <property type="match status" value="1"/>
</dbReference>
<keyword evidence="10" id="KW-1185">Reference proteome</keyword>
<dbReference type="SUPFAM" id="SSF53067">
    <property type="entry name" value="Actin-like ATPase domain"/>
    <property type="match status" value="2"/>
</dbReference>
<accession>A0ABS1BQB7</accession>
<reference evidence="9 10" key="1">
    <citation type="journal article" date="2021" name="Pathogens">
        <title>Isolation and Characterization of Kingella bonacorsii sp. nov., A Novel Kingella Species Detected in a Stable Periodontitis Subject.</title>
        <authorList>
            <person name="Antezack A."/>
            <person name="Boxberger M."/>
            <person name="Rolland C."/>
            <person name="Monnet-Corti V."/>
            <person name="La Scola B."/>
        </authorList>
    </citation>
    <scope>NUCLEOTIDE SEQUENCE [LARGE SCALE GENOMIC DNA]</scope>
    <source>
        <strain evidence="9 10">Marseille-Q4569</strain>
    </source>
</reference>
<dbReference type="Pfam" id="PF02491">
    <property type="entry name" value="SHS2_FTSA"/>
    <property type="match status" value="1"/>
</dbReference>
<dbReference type="HAMAP" id="MF_02033">
    <property type="entry name" value="FtsA"/>
    <property type="match status" value="1"/>
</dbReference>
<comment type="subcellular location">
    <subcellularLocation>
        <location evidence="5">Cell membrane</location>
        <topology evidence="5">Peripheral membrane protein</topology>
        <orientation evidence="5">Cytoplasmic side</orientation>
    </subcellularLocation>
    <text evidence="5">Localizes to the Z ring in an FtsZ-dependent manner. Targeted to the membrane through a conserved C-terminal amphipathic helix.</text>
</comment>
<evidence type="ECO:0000313" key="9">
    <source>
        <dbReference type="EMBL" id="MBK0395475.1"/>
    </source>
</evidence>
<evidence type="ECO:0000256" key="1">
    <source>
        <dbReference type="ARBA" id="ARBA00022475"/>
    </source>
</evidence>
<feature type="domain" description="SHS2" evidence="8">
    <location>
        <begin position="8"/>
        <end position="193"/>
    </location>
</feature>
<evidence type="ECO:0000259" key="8">
    <source>
        <dbReference type="SMART" id="SM00842"/>
    </source>
</evidence>
<name>A0ABS1BQB7_9NEIS</name>
<dbReference type="InterPro" id="IPR050696">
    <property type="entry name" value="FtsA/MreB"/>
</dbReference>
<protein>
    <recommendedName>
        <fullName evidence="5 6">Cell division protein FtsA</fullName>
    </recommendedName>
</protein>
<comment type="subunit">
    <text evidence="5">Self-interacts. Interacts with FtsZ.</text>
</comment>
<dbReference type="Gene3D" id="3.30.420.40">
    <property type="match status" value="2"/>
</dbReference>
<dbReference type="RefSeq" id="WP_200521551.1">
    <property type="nucleotide sequence ID" value="NZ_JAEHNZ010000001.1"/>
</dbReference>
<keyword evidence="4 5" id="KW-0131">Cell cycle</keyword>
<evidence type="ECO:0000256" key="7">
    <source>
        <dbReference type="SAM" id="MobiDB-lite"/>
    </source>
</evidence>
<dbReference type="InterPro" id="IPR003494">
    <property type="entry name" value="SHS2_FtsA"/>
</dbReference>
<keyword evidence="1 5" id="KW-1003">Cell membrane</keyword>
<gene>
    <name evidence="5 9" type="primary">ftsA</name>
    <name evidence="9" type="ORF">JDW22_02445</name>
</gene>
<evidence type="ECO:0000256" key="3">
    <source>
        <dbReference type="ARBA" id="ARBA00023136"/>
    </source>
</evidence>
<dbReference type="NCBIfam" id="TIGR01174">
    <property type="entry name" value="ftsA"/>
    <property type="match status" value="1"/>
</dbReference>